<dbReference type="InterPro" id="IPR029903">
    <property type="entry name" value="RmlD-like-bd"/>
</dbReference>
<evidence type="ECO:0000313" key="3">
    <source>
        <dbReference type="Proteomes" id="UP000094808"/>
    </source>
</evidence>
<dbReference type="PANTHER" id="PTHR12126">
    <property type="entry name" value="NADH-UBIQUINONE OXIDOREDUCTASE 39 KDA SUBUNIT-RELATED"/>
    <property type="match status" value="1"/>
</dbReference>
<dbReference type="GeneID" id="93953756"/>
<evidence type="ECO:0000313" key="2">
    <source>
        <dbReference type="EMBL" id="OEE34062.1"/>
    </source>
</evidence>
<dbReference type="InterPro" id="IPR036291">
    <property type="entry name" value="NAD(P)-bd_dom_sf"/>
</dbReference>
<reference evidence="2 3" key="1">
    <citation type="journal article" date="2012" name="Science">
        <title>Ecological populations of bacteria act as socially cohesive units of antibiotic production and resistance.</title>
        <authorList>
            <person name="Cordero O.X."/>
            <person name="Wildschutte H."/>
            <person name="Kirkup B."/>
            <person name="Proehl S."/>
            <person name="Ngo L."/>
            <person name="Hussain F."/>
            <person name="Le Roux F."/>
            <person name="Mincer T."/>
            <person name="Polz M.F."/>
        </authorList>
    </citation>
    <scope>NUCLEOTIDE SEQUENCE [LARGE SCALE GENOMIC DNA]</scope>
    <source>
        <strain evidence="2 3">FS-238</strain>
    </source>
</reference>
<dbReference type="RefSeq" id="WP_005524837.1">
    <property type="nucleotide sequence ID" value="NZ_AJYS02000230.1"/>
</dbReference>
<dbReference type="Gene3D" id="3.40.50.720">
    <property type="entry name" value="NAD(P)-binding Rossmann-like Domain"/>
    <property type="match status" value="1"/>
</dbReference>
<comment type="caution">
    <text evidence="2">The sequence shown here is derived from an EMBL/GenBank/DDBJ whole genome shotgun (WGS) entry which is preliminary data.</text>
</comment>
<gene>
    <name evidence="2" type="ORF">A1QS_07160</name>
</gene>
<feature type="domain" description="RmlD-like substrate binding" evidence="1">
    <location>
        <begin position="1"/>
        <end position="161"/>
    </location>
</feature>
<dbReference type="SUPFAM" id="SSF51735">
    <property type="entry name" value="NAD(P)-binding Rossmann-fold domains"/>
    <property type="match status" value="1"/>
</dbReference>
<dbReference type="InterPro" id="IPR051207">
    <property type="entry name" value="ComplexI_NDUFA9_subunit"/>
</dbReference>
<name>A0A853R3T1_9VIBR</name>
<dbReference type="AlphaFoldDB" id="A0A853R3T1"/>
<accession>A0A853R3T1</accession>
<dbReference type="PANTHER" id="PTHR12126:SF11">
    <property type="entry name" value="NADH DEHYDROGENASE [UBIQUINONE] 1 ALPHA SUBCOMPLEX SUBUNIT 9, MITOCHONDRIAL"/>
    <property type="match status" value="1"/>
</dbReference>
<protein>
    <recommendedName>
        <fullName evidence="1">RmlD-like substrate binding domain-containing protein</fullName>
    </recommendedName>
</protein>
<dbReference type="GO" id="GO:0044877">
    <property type="term" value="F:protein-containing complex binding"/>
    <property type="evidence" value="ECO:0007669"/>
    <property type="project" value="TreeGrafter"/>
</dbReference>
<dbReference type="EMBL" id="AJYS02000230">
    <property type="protein sequence ID" value="OEE34062.1"/>
    <property type="molecule type" value="Genomic_DNA"/>
</dbReference>
<dbReference type="Pfam" id="PF04321">
    <property type="entry name" value="RmlD_sub_bind"/>
    <property type="match status" value="1"/>
</dbReference>
<sequence>MKVLITGSTGYIGKSLINALTKDGVDVIACSRSGEQSSQRRITSLKYSLADYQNFHLPKDVNAVVHLAAITKLDKEADLSAETEISAAKKLYEDTISMGAKFIFFSSLSAQKTVQTKYARVKLEIENYLSSQPNAYVLRLGLVYGGEPQGFYQMLLGLSEKLPLVPIFKPIPKIQTSYIGQVCASVKTILDDNATKHKLNIITNTMAFDDFLSQTAFFKLNKSLVFFYIPKPISYLLNEVMKHSSLKPFGLDRYLALSFGYQLFESDLCQDEPIPSICRSCNVNRYLLIREAKAVLSYVYGQLPSASLIKRYVHVIETLHDGVPLYLKERLIFSPNLIKYYDNTLSRHPELFDRIVAASILIETTPEGFNEFVNCRNRTVGSSIRDIVITLFKEVIAIVTAPFFKLLYGVHPTRDKKYDI</sequence>
<organism evidence="2 3">
    <name type="scientific">Vibrio ordalii FS-238</name>
    <dbReference type="NCBI Taxonomy" id="617133"/>
    <lineage>
        <taxon>Bacteria</taxon>
        <taxon>Pseudomonadati</taxon>
        <taxon>Pseudomonadota</taxon>
        <taxon>Gammaproteobacteria</taxon>
        <taxon>Vibrionales</taxon>
        <taxon>Vibrionaceae</taxon>
        <taxon>Vibrio</taxon>
    </lineage>
</organism>
<proteinExistence type="predicted"/>
<keyword evidence="3" id="KW-1185">Reference proteome</keyword>
<dbReference type="Proteomes" id="UP000094808">
    <property type="component" value="Unassembled WGS sequence"/>
</dbReference>
<evidence type="ECO:0000259" key="1">
    <source>
        <dbReference type="Pfam" id="PF04321"/>
    </source>
</evidence>